<dbReference type="eggNOG" id="COG1835">
    <property type="taxonomic scope" value="Bacteria"/>
</dbReference>
<feature type="transmembrane region" description="Helical" evidence="1">
    <location>
        <begin position="185"/>
        <end position="204"/>
    </location>
</feature>
<comment type="caution">
    <text evidence="3">The sequence shown here is derived from an EMBL/GenBank/DDBJ whole genome shotgun (WGS) entry which is preliminary data.</text>
</comment>
<feature type="transmembrane region" description="Helical" evidence="1">
    <location>
        <begin position="45"/>
        <end position="65"/>
    </location>
</feature>
<dbReference type="GO" id="GO:0016747">
    <property type="term" value="F:acyltransferase activity, transferring groups other than amino-acyl groups"/>
    <property type="evidence" value="ECO:0007669"/>
    <property type="project" value="InterPro"/>
</dbReference>
<evidence type="ECO:0000259" key="2">
    <source>
        <dbReference type="Pfam" id="PF01757"/>
    </source>
</evidence>
<dbReference type="RefSeq" id="WP_007042577.1">
    <property type="nucleotide sequence ID" value="NZ_AFWT01000040.1"/>
</dbReference>
<reference evidence="3 4" key="1">
    <citation type="submission" date="2011-06" db="EMBL/GenBank/DDBJ databases">
        <title>The draft genome of Thiorhodococcus drewsii AZ1.</title>
        <authorList>
            <consortium name="US DOE Joint Genome Institute (JGI-PGF)"/>
            <person name="Lucas S."/>
            <person name="Han J."/>
            <person name="Lapidus A."/>
            <person name="Cheng J.-F."/>
            <person name="Goodwin L."/>
            <person name="Pitluck S."/>
            <person name="Peters L."/>
            <person name="Land M.L."/>
            <person name="Hauser L."/>
            <person name="Vogl K."/>
            <person name="Liu Z."/>
            <person name="Imhoff J."/>
            <person name="Thiel V."/>
            <person name="Frigaard N.-U."/>
            <person name="Bryant D.A."/>
            <person name="Woyke T.J."/>
        </authorList>
    </citation>
    <scope>NUCLEOTIDE SEQUENCE [LARGE SCALE GENOMIC DNA]</scope>
    <source>
        <strain evidence="3 4">AZ1</strain>
    </source>
</reference>
<feature type="transmembrane region" description="Helical" evidence="1">
    <location>
        <begin position="152"/>
        <end position="173"/>
    </location>
</feature>
<feature type="domain" description="Acyltransferase 3" evidence="2">
    <location>
        <begin position="7"/>
        <end position="329"/>
    </location>
</feature>
<sequence>MDPKLNPAIELARGAAAWMVLTAHYSKFLVTGPSLLSFMWSGVDLFFVISGFVFGPLLFSGGFAVRPFAIRRLFRIYPLYFFSLLLYALATPDDPSKPLYFLKHLLFLGTTESAREAFFFNPAYWSLPVEVEYYLVLPLLAWILVGRIRLVLLLLAFFLALRLPIVAGATSFSAPTPNLLSILRVHLPGILIEFLVGAVLYWVYQRCRSTGGGPWPTRALLGGIVLWLALAVFFAYRGDPGINSSLLLRSYFSFLSALSYGLILFWLLLKVRCQGGLCLWIAFTLGNLSYGVYLFHILILRLYEDSGLALSGPYAYLLCATLVVLLAGVAHLLIERPMRDLGRGLASRRFGARAVESARP</sequence>
<evidence type="ECO:0000256" key="1">
    <source>
        <dbReference type="SAM" id="Phobius"/>
    </source>
</evidence>
<dbReference type="STRING" id="765913.ThidrDRAFT_3864"/>
<gene>
    <name evidence="3" type="ORF">ThidrDRAFT_3864</name>
</gene>
<evidence type="ECO:0000313" key="4">
    <source>
        <dbReference type="Proteomes" id="UP000004200"/>
    </source>
</evidence>
<proteinExistence type="predicted"/>
<keyword evidence="3" id="KW-0808">Transferase</keyword>
<dbReference type="InterPro" id="IPR002656">
    <property type="entry name" value="Acyl_transf_3_dom"/>
</dbReference>
<feature type="transmembrane region" description="Helical" evidence="1">
    <location>
        <begin position="276"/>
        <end position="302"/>
    </location>
</feature>
<keyword evidence="1" id="KW-0812">Transmembrane</keyword>
<dbReference type="OrthoDB" id="9767863at2"/>
<dbReference type="Proteomes" id="UP000004200">
    <property type="component" value="Unassembled WGS sequence"/>
</dbReference>
<dbReference type="InterPro" id="IPR050879">
    <property type="entry name" value="Acyltransferase_3"/>
</dbReference>
<dbReference type="PANTHER" id="PTHR23028:SF53">
    <property type="entry name" value="ACYL_TRANSF_3 DOMAIN-CONTAINING PROTEIN"/>
    <property type="match status" value="1"/>
</dbReference>
<evidence type="ECO:0000313" key="3">
    <source>
        <dbReference type="EMBL" id="EGV28331.1"/>
    </source>
</evidence>
<keyword evidence="1" id="KW-0472">Membrane</keyword>
<name>G2E6H0_9GAMM</name>
<accession>G2E6H0</accession>
<protein>
    <submittedName>
        <fullName evidence="3">Acyltransferase 3</fullName>
    </submittedName>
</protein>
<feature type="transmembrane region" description="Helical" evidence="1">
    <location>
        <begin position="123"/>
        <end position="145"/>
    </location>
</feature>
<dbReference type="EMBL" id="AFWT01000040">
    <property type="protein sequence ID" value="EGV28331.1"/>
    <property type="molecule type" value="Genomic_DNA"/>
</dbReference>
<dbReference type="AlphaFoldDB" id="G2E6H0"/>
<dbReference type="GO" id="GO:0016020">
    <property type="term" value="C:membrane"/>
    <property type="evidence" value="ECO:0007669"/>
    <property type="project" value="TreeGrafter"/>
</dbReference>
<keyword evidence="1" id="KW-1133">Transmembrane helix</keyword>
<dbReference type="GO" id="GO:0000271">
    <property type="term" value="P:polysaccharide biosynthetic process"/>
    <property type="evidence" value="ECO:0007669"/>
    <property type="project" value="TreeGrafter"/>
</dbReference>
<feature type="transmembrane region" description="Helical" evidence="1">
    <location>
        <begin position="314"/>
        <end position="334"/>
    </location>
</feature>
<feature type="transmembrane region" description="Helical" evidence="1">
    <location>
        <begin position="216"/>
        <end position="236"/>
    </location>
</feature>
<dbReference type="PANTHER" id="PTHR23028">
    <property type="entry name" value="ACETYLTRANSFERASE"/>
    <property type="match status" value="1"/>
</dbReference>
<feature type="transmembrane region" description="Helical" evidence="1">
    <location>
        <begin position="72"/>
        <end position="90"/>
    </location>
</feature>
<keyword evidence="3" id="KW-0012">Acyltransferase</keyword>
<feature type="transmembrane region" description="Helical" evidence="1">
    <location>
        <begin position="248"/>
        <end position="269"/>
    </location>
</feature>
<keyword evidence="4" id="KW-1185">Reference proteome</keyword>
<dbReference type="Pfam" id="PF01757">
    <property type="entry name" value="Acyl_transf_3"/>
    <property type="match status" value="1"/>
</dbReference>
<organism evidence="3 4">
    <name type="scientific">Thiorhodococcus drewsii AZ1</name>
    <dbReference type="NCBI Taxonomy" id="765913"/>
    <lineage>
        <taxon>Bacteria</taxon>
        <taxon>Pseudomonadati</taxon>
        <taxon>Pseudomonadota</taxon>
        <taxon>Gammaproteobacteria</taxon>
        <taxon>Chromatiales</taxon>
        <taxon>Chromatiaceae</taxon>
        <taxon>Thiorhodococcus</taxon>
    </lineage>
</organism>